<keyword evidence="1" id="KW-0472">Membrane</keyword>
<name>A0A2N9JI77_9ACTN</name>
<protein>
    <recommendedName>
        <fullName evidence="2">YdbS-like PH domain-containing protein</fullName>
    </recommendedName>
</protein>
<sequence>MDVMGLPAKLLGTGETELLHLRSHGKVLIGPTLWLLALAAAGGVLFGVMPASWRPWSGWVATALAVGFAIPAYVLPLLRWRTTTYTLTNHRLITRAGILNKVGHDVPVARITNVAYERSLSDRVFGCGSLVFTTSAEAPVVLTDVPKVEEVGVAISNLLFGVRA</sequence>
<dbReference type="PANTHER" id="PTHR34473:SF2">
    <property type="entry name" value="UPF0699 TRANSMEMBRANE PROTEIN YDBT"/>
    <property type="match status" value="1"/>
</dbReference>
<feature type="transmembrane region" description="Helical" evidence="1">
    <location>
        <begin position="59"/>
        <end position="78"/>
    </location>
</feature>
<dbReference type="EMBL" id="LT985188">
    <property type="protein sequence ID" value="SPD87221.1"/>
    <property type="molecule type" value="Genomic_DNA"/>
</dbReference>
<evidence type="ECO:0000259" key="2">
    <source>
        <dbReference type="Pfam" id="PF03703"/>
    </source>
</evidence>
<dbReference type="Proteomes" id="UP000238164">
    <property type="component" value="Chromosome 1"/>
</dbReference>
<dbReference type="AlphaFoldDB" id="A0A2N9JI77"/>
<gene>
    <name evidence="3" type="ORF">MPLG2_2191</name>
</gene>
<evidence type="ECO:0000313" key="4">
    <source>
        <dbReference type="Proteomes" id="UP000238164"/>
    </source>
</evidence>
<dbReference type="InterPro" id="IPR005182">
    <property type="entry name" value="YdbS-like_PH"/>
</dbReference>
<dbReference type="PANTHER" id="PTHR34473">
    <property type="entry name" value="UPF0699 TRANSMEMBRANE PROTEIN YDBS"/>
    <property type="match status" value="1"/>
</dbReference>
<dbReference type="KEGG" id="mgg:MPLG2_2191"/>
<keyword evidence="4" id="KW-1185">Reference proteome</keyword>
<reference evidence="3 4" key="1">
    <citation type="submission" date="2018-02" db="EMBL/GenBank/DDBJ databases">
        <authorList>
            <person name="Cohen D.B."/>
            <person name="Kent A.D."/>
        </authorList>
    </citation>
    <scope>NUCLEOTIDE SEQUENCE [LARGE SCALE GENOMIC DNA]</scope>
    <source>
        <strain evidence="3">1</strain>
    </source>
</reference>
<organism evidence="3 4">
    <name type="scientific">Micropruina glycogenica</name>
    <dbReference type="NCBI Taxonomy" id="75385"/>
    <lineage>
        <taxon>Bacteria</taxon>
        <taxon>Bacillati</taxon>
        <taxon>Actinomycetota</taxon>
        <taxon>Actinomycetes</taxon>
        <taxon>Propionibacteriales</taxon>
        <taxon>Nocardioidaceae</taxon>
        <taxon>Micropruina</taxon>
    </lineage>
</organism>
<feature type="domain" description="YdbS-like PH" evidence="2">
    <location>
        <begin position="80"/>
        <end position="151"/>
    </location>
</feature>
<evidence type="ECO:0000313" key="3">
    <source>
        <dbReference type="EMBL" id="SPD87221.1"/>
    </source>
</evidence>
<feature type="transmembrane region" description="Helical" evidence="1">
    <location>
        <begin position="32"/>
        <end position="53"/>
    </location>
</feature>
<accession>A0A2N9JI77</accession>
<keyword evidence="1" id="KW-0812">Transmembrane</keyword>
<proteinExistence type="predicted"/>
<evidence type="ECO:0000256" key="1">
    <source>
        <dbReference type="SAM" id="Phobius"/>
    </source>
</evidence>
<keyword evidence="1" id="KW-1133">Transmembrane helix</keyword>
<dbReference type="Pfam" id="PF03703">
    <property type="entry name" value="bPH_2"/>
    <property type="match status" value="1"/>
</dbReference>